<dbReference type="SUPFAM" id="SSF53335">
    <property type="entry name" value="S-adenosyl-L-methionine-dependent methyltransferases"/>
    <property type="match status" value="1"/>
</dbReference>
<reference evidence="2 3" key="1">
    <citation type="submission" date="2022-05" db="EMBL/GenBank/DDBJ databases">
        <authorList>
            <consortium name="Genoscope - CEA"/>
            <person name="William W."/>
        </authorList>
    </citation>
    <scope>NUCLEOTIDE SEQUENCE [LARGE SCALE GENOMIC DNA]</scope>
</reference>
<comment type="caution">
    <text evidence="2">The sequence shown here is derived from an EMBL/GenBank/DDBJ whole genome shotgun (WGS) entry which is preliminary data.</text>
</comment>
<evidence type="ECO:0000313" key="3">
    <source>
        <dbReference type="Proteomes" id="UP001159428"/>
    </source>
</evidence>
<evidence type="ECO:0000313" key="2">
    <source>
        <dbReference type="EMBL" id="CAH3154789.1"/>
    </source>
</evidence>
<dbReference type="EMBL" id="CALNXJ010000056">
    <property type="protein sequence ID" value="CAH3154789.1"/>
    <property type="molecule type" value="Genomic_DNA"/>
</dbReference>
<name>A0AAU9XQJ0_9CNID</name>
<dbReference type="InterPro" id="IPR013216">
    <property type="entry name" value="Methyltransf_11"/>
</dbReference>
<dbReference type="PANTHER" id="PTHR43591">
    <property type="entry name" value="METHYLTRANSFERASE"/>
    <property type="match status" value="1"/>
</dbReference>
<dbReference type="AlphaFoldDB" id="A0AAU9XQJ0"/>
<dbReference type="GO" id="GO:0008757">
    <property type="term" value="F:S-adenosylmethionine-dependent methyltransferase activity"/>
    <property type="evidence" value="ECO:0007669"/>
    <property type="project" value="InterPro"/>
</dbReference>
<dbReference type="Gene3D" id="3.40.50.150">
    <property type="entry name" value="Vaccinia Virus protein VP39"/>
    <property type="match status" value="1"/>
</dbReference>
<accession>A0AAU9XQJ0</accession>
<evidence type="ECO:0000259" key="1">
    <source>
        <dbReference type="Pfam" id="PF08241"/>
    </source>
</evidence>
<feature type="domain" description="Methyltransferase type 11" evidence="1">
    <location>
        <begin position="80"/>
        <end position="174"/>
    </location>
</feature>
<protein>
    <recommendedName>
        <fullName evidence="1">Methyltransferase type 11 domain-containing protein</fullName>
    </recommendedName>
</protein>
<sequence>MDKEQAKAGFTKYFGAKTGNFTKETTEDEVKRIYDERSRTYDQEHLAARSAYHKPLAECLHKTLKDVFLDKPNDQIKIIDAGAGTGLIGVELKKLGYTNLCALDISAEMLKEAKEKEIYNEFICASLSEPPIPQIETGQFDALICAATLFEGLVRSSAFVEMIRMVRADGLLCFNIWEKELGDYQETISELEKAGKWICSSKQTIPMYAAEDMPKETLAFVYKVLRN</sequence>
<dbReference type="Proteomes" id="UP001159428">
    <property type="component" value="Unassembled WGS sequence"/>
</dbReference>
<organism evidence="2 3">
    <name type="scientific">Pocillopora meandrina</name>
    <dbReference type="NCBI Taxonomy" id="46732"/>
    <lineage>
        <taxon>Eukaryota</taxon>
        <taxon>Metazoa</taxon>
        <taxon>Cnidaria</taxon>
        <taxon>Anthozoa</taxon>
        <taxon>Hexacorallia</taxon>
        <taxon>Scleractinia</taxon>
        <taxon>Astrocoeniina</taxon>
        <taxon>Pocilloporidae</taxon>
        <taxon>Pocillopora</taxon>
    </lineage>
</organism>
<gene>
    <name evidence="2" type="ORF">PMEA_00027715</name>
</gene>
<dbReference type="PANTHER" id="PTHR43591:SF110">
    <property type="entry name" value="RHODANESE DOMAIN-CONTAINING PROTEIN"/>
    <property type="match status" value="1"/>
</dbReference>
<dbReference type="InterPro" id="IPR029063">
    <property type="entry name" value="SAM-dependent_MTases_sf"/>
</dbReference>
<dbReference type="CDD" id="cd02440">
    <property type="entry name" value="AdoMet_MTases"/>
    <property type="match status" value="1"/>
</dbReference>
<keyword evidence="3" id="KW-1185">Reference proteome</keyword>
<dbReference type="Pfam" id="PF08241">
    <property type="entry name" value="Methyltransf_11"/>
    <property type="match status" value="1"/>
</dbReference>
<proteinExistence type="predicted"/>